<dbReference type="Proteomes" id="UP001189773">
    <property type="component" value="Unassembled WGS sequence"/>
</dbReference>
<keyword evidence="1" id="KW-0472">Membrane</keyword>
<gene>
    <name evidence="2" type="ORF">LMG18095_04720</name>
</gene>
<evidence type="ECO:0000256" key="1">
    <source>
        <dbReference type="SAM" id="Phobius"/>
    </source>
</evidence>
<reference evidence="2 3" key="1">
    <citation type="submission" date="2023-07" db="EMBL/GenBank/DDBJ databases">
        <authorList>
            <person name="Peeters C."/>
        </authorList>
    </citation>
    <scope>NUCLEOTIDE SEQUENCE [LARGE SCALE GENOMIC DNA]</scope>
    <source>
        <strain evidence="2 3">LMG 18095</strain>
    </source>
</reference>
<dbReference type="EMBL" id="CATZAR010000034">
    <property type="protein sequence ID" value="CAJ0808245.1"/>
    <property type="molecule type" value="Genomic_DNA"/>
</dbReference>
<sequence>MAYAIPMTVTLDSRATFWFLVGGARLYTYALFSL</sequence>
<keyword evidence="3" id="KW-1185">Reference proteome</keyword>
<organism evidence="2 3">
    <name type="scientific">Ralstonia thomasii</name>
    <dbReference type="NCBI Taxonomy" id="3058596"/>
    <lineage>
        <taxon>Bacteria</taxon>
        <taxon>Pseudomonadati</taxon>
        <taxon>Pseudomonadota</taxon>
        <taxon>Betaproteobacteria</taxon>
        <taxon>Burkholderiales</taxon>
        <taxon>Burkholderiaceae</taxon>
        <taxon>Ralstonia</taxon>
    </lineage>
</organism>
<evidence type="ECO:0000313" key="3">
    <source>
        <dbReference type="Proteomes" id="UP001189773"/>
    </source>
</evidence>
<keyword evidence="1" id="KW-0812">Transmembrane</keyword>
<evidence type="ECO:0000313" key="2">
    <source>
        <dbReference type="EMBL" id="CAJ0808245.1"/>
    </source>
</evidence>
<protein>
    <submittedName>
        <fullName evidence="2">Uncharacterized protein</fullName>
    </submittedName>
</protein>
<feature type="transmembrane region" description="Helical" evidence="1">
    <location>
        <begin position="15"/>
        <end position="32"/>
    </location>
</feature>
<name>A0ABM9JZ65_9RALS</name>
<accession>A0ABM9JZ65</accession>
<comment type="caution">
    <text evidence="2">The sequence shown here is derived from an EMBL/GenBank/DDBJ whole genome shotgun (WGS) entry which is preliminary data.</text>
</comment>
<keyword evidence="1" id="KW-1133">Transmembrane helix</keyword>
<proteinExistence type="predicted"/>